<dbReference type="Proteomes" id="UP001163266">
    <property type="component" value="Chromosome"/>
</dbReference>
<dbReference type="RefSeq" id="WP_264891837.1">
    <property type="nucleotide sequence ID" value="NZ_CP110257.1"/>
</dbReference>
<organism evidence="1 2">
    <name type="scientific">Caldimonas aquatica</name>
    <dbReference type="NCBI Taxonomy" id="376175"/>
    <lineage>
        <taxon>Bacteria</taxon>
        <taxon>Pseudomonadati</taxon>
        <taxon>Pseudomonadota</taxon>
        <taxon>Betaproteobacteria</taxon>
        <taxon>Burkholderiales</taxon>
        <taxon>Sphaerotilaceae</taxon>
        <taxon>Caldimonas</taxon>
    </lineage>
</organism>
<accession>A0ABY6MP49</accession>
<gene>
    <name evidence="1" type="ORF">OMP39_11360</name>
</gene>
<evidence type="ECO:0000313" key="2">
    <source>
        <dbReference type="Proteomes" id="UP001163266"/>
    </source>
</evidence>
<reference evidence="1" key="1">
    <citation type="submission" date="2022-10" db="EMBL/GenBank/DDBJ databases">
        <title>Complete genome sequence of Schlegelella aquatica LMG 23380.</title>
        <authorList>
            <person name="Musilova J."/>
            <person name="Kourilova X."/>
            <person name="Bezdicek M."/>
            <person name="Hermankova K."/>
            <person name="Obruca S."/>
            <person name="Sedlar K."/>
        </authorList>
    </citation>
    <scope>NUCLEOTIDE SEQUENCE</scope>
    <source>
        <strain evidence="1">LMG 23380</strain>
    </source>
</reference>
<dbReference type="InterPro" id="IPR008023">
    <property type="entry name" value="DUF748"/>
</dbReference>
<keyword evidence="2" id="KW-1185">Reference proteome</keyword>
<evidence type="ECO:0000313" key="1">
    <source>
        <dbReference type="EMBL" id="UZD54268.1"/>
    </source>
</evidence>
<sequence length="371" mass="39747">MPSSPAAACARRPRLARALLGSAAILAVLGVLLAVGWRLAVRELHDQLQTALGPRSEVGEIVVGWQAVEVRHLRIRAARQGPTAWPAEDELRAERVVVVPDLRSLLSATVRIRRVEIEDGYVSLLRTRDGRLKVLPALLDSGRTAGGAQGQAVAVHLGEVRWVGGALEFFDASVRRPALKLRLERLDARVGPLDLPRLDSTTGLRMDGVLKGVQRDGRVHLSGEAVFGRREVRLHTDLRGVDLVALQPYLLKVTEAGVKRGSLDLRMQATVRQERLNAPGHVTLTGLELNASGGVLGTFAGVPRQAVVAAMSKNGRIDLDFTLEGRLDDPDFSLNENVATKIASGLAESLGVSVGGVVQGVGDVIKGLFGR</sequence>
<dbReference type="Pfam" id="PF05359">
    <property type="entry name" value="DUF748"/>
    <property type="match status" value="1"/>
</dbReference>
<dbReference type="InterPro" id="IPR052894">
    <property type="entry name" value="AsmA-related"/>
</dbReference>
<dbReference type="EMBL" id="CP110257">
    <property type="protein sequence ID" value="UZD54268.1"/>
    <property type="molecule type" value="Genomic_DNA"/>
</dbReference>
<protein>
    <submittedName>
        <fullName evidence="1">DUF748 domain-containing protein</fullName>
    </submittedName>
</protein>
<name>A0ABY6MP49_9BURK</name>
<proteinExistence type="predicted"/>
<dbReference type="PANTHER" id="PTHR30441">
    <property type="entry name" value="DUF748 DOMAIN-CONTAINING PROTEIN"/>
    <property type="match status" value="1"/>
</dbReference>
<dbReference type="PANTHER" id="PTHR30441:SF8">
    <property type="entry name" value="DUF748 DOMAIN-CONTAINING PROTEIN"/>
    <property type="match status" value="1"/>
</dbReference>